<gene>
    <name evidence="2" type="ORF">E1091_15390</name>
</gene>
<dbReference type="SUPFAM" id="SSF56801">
    <property type="entry name" value="Acetyl-CoA synthetase-like"/>
    <property type="match status" value="1"/>
</dbReference>
<feature type="domain" description="AMP-dependent synthetase/ligase" evidence="1">
    <location>
        <begin position="31"/>
        <end position="81"/>
    </location>
</feature>
<evidence type="ECO:0000313" key="2">
    <source>
        <dbReference type="EMBL" id="TDB88145.1"/>
    </source>
</evidence>
<comment type="caution">
    <text evidence="2">The sequence shown here is derived from an EMBL/GenBank/DDBJ whole genome shotgun (WGS) entry which is preliminary data.</text>
</comment>
<sequence>MLDGCVPWPEDLATRYRREGYWQGRPLGDLLDEACARHADRTALVCGERRITYADLAAQARAVAGGLSNLGISPLDRIVVQL</sequence>
<dbReference type="EMBL" id="SMKE01000643">
    <property type="protein sequence ID" value="TDB88145.1"/>
    <property type="molecule type" value="Genomic_DNA"/>
</dbReference>
<feature type="non-terminal residue" evidence="2">
    <location>
        <position position="82"/>
    </location>
</feature>
<proteinExistence type="predicted"/>
<evidence type="ECO:0000259" key="1">
    <source>
        <dbReference type="Pfam" id="PF00501"/>
    </source>
</evidence>
<keyword evidence="2" id="KW-0436">Ligase</keyword>
<dbReference type="GO" id="GO:0016874">
    <property type="term" value="F:ligase activity"/>
    <property type="evidence" value="ECO:0007669"/>
    <property type="project" value="UniProtKB-KW"/>
</dbReference>
<dbReference type="InterPro" id="IPR000873">
    <property type="entry name" value="AMP-dep_synth/lig_dom"/>
</dbReference>
<keyword evidence="3" id="KW-1185">Reference proteome</keyword>
<accession>A0ABY2DE16</accession>
<dbReference type="Pfam" id="PF00501">
    <property type="entry name" value="AMP-binding"/>
    <property type="match status" value="1"/>
</dbReference>
<dbReference type="Proteomes" id="UP000295626">
    <property type="component" value="Unassembled WGS sequence"/>
</dbReference>
<name>A0ABY2DE16_9ACTN</name>
<evidence type="ECO:0000313" key="3">
    <source>
        <dbReference type="Proteomes" id="UP000295626"/>
    </source>
</evidence>
<organism evidence="2 3">
    <name type="scientific">Micromonospora fluostatini</name>
    <dbReference type="NCBI Taxonomy" id="1629071"/>
    <lineage>
        <taxon>Bacteria</taxon>
        <taxon>Bacillati</taxon>
        <taxon>Actinomycetota</taxon>
        <taxon>Actinomycetes</taxon>
        <taxon>Micromonosporales</taxon>
        <taxon>Micromonosporaceae</taxon>
        <taxon>Micromonospora</taxon>
    </lineage>
</organism>
<protein>
    <submittedName>
        <fullName evidence="2">2,3-dihydroxybenzoate-AMP ligase</fullName>
    </submittedName>
</protein>
<reference evidence="2 3" key="1">
    <citation type="submission" date="2019-02" db="EMBL/GenBank/DDBJ databases">
        <title>Draft genome sequences of novel Actinobacteria.</title>
        <authorList>
            <person name="Sahin N."/>
            <person name="Ay H."/>
            <person name="Saygin H."/>
        </authorList>
    </citation>
    <scope>NUCLEOTIDE SEQUENCE [LARGE SCALE GENOMIC DNA]</scope>
    <source>
        <strain evidence="2 3">JCM 30529</strain>
    </source>
</reference>
<dbReference type="Gene3D" id="3.40.50.980">
    <property type="match status" value="1"/>
</dbReference>